<comment type="caution">
    <text evidence="1">The sequence shown here is derived from an EMBL/GenBank/DDBJ whole genome shotgun (WGS) entry which is preliminary data.</text>
</comment>
<evidence type="ECO:0008006" key="3">
    <source>
        <dbReference type="Google" id="ProtNLM"/>
    </source>
</evidence>
<organism evidence="1 2">
    <name type="scientific">Holothuria leucospilota</name>
    <name type="common">Black long sea cucumber</name>
    <name type="synonym">Mertensiothuria leucospilota</name>
    <dbReference type="NCBI Taxonomy" id="206669"/>
    <lineage>
        <taxon>Eukaryota</taxon>
        <taxon>Metazoa</taxon>
        <taxon>Echinodermata</taxon>
        <taxon>Eleutherozoa</taxon>
        <taxon>Echinozoa</taxon>
        <taxon>Holothuroidea</taxon>
        <taxon>Aspidochirotacea</taxon>
        <taxon>Aspidochirotida</taxon>
        <taxon>Holothuriidae</taxon>
        <taxon>Holothuria</taxon>
    </lineage>
</organism>
<dbReference type="Gene3D" id="1.10.10.60">
    <property type="entry name" value="Homeodomain-like"/>
    <property type="match status" value="1"/>
</dbReference>
<gene>
    <name evidence="1" type="ORF">HOLleu_17216</name>
</gene>
<evidence type="ECO:0000313" key="1">
    <source>
        <dbReference type="EMBL" id="KAJ8039480.1"/>
    </source>
</evidence>
<name>A0A9Q1HB50_HOLLE</name>
<dbReference type="Proteomes" id="UP001152320">
    <property type="component" value="Chromosome 7"/>
</dbReference>
<protein>
    <recommendedName>
        <fullName evidence="3">HTH psq-type domain-containing protein</fullName>
    </recommendedName>
</protein>
<keyword evidence="2" id="KW-1185">Reference proteome</keyword>
<dbReference type="AlphaFoldDB" id="A0A9Q1HB50"/>
<proteinExistence type="predicted"/>
<reference evidence="1" key="1">
    <citation type="submission" date="2021-10" db="EMBL/GenBank/DDBJ databases">
        <title>Tropical sea cucumber genome reveals ecological adaptation and Cuvierian tubules defense mechanism.</title>
        <authorList>
            <person name="Chen T."/>
        </authorList>
    </citation>
    <scope>NUCLEOTIDE SEQUENCE</scope>
    <source>
        <strain evidence="1">Nanhai2018</strain>
        <tissue evidence="1">Muscle</tissue>
    </source>
</reference>
<evidence type="ECO:0000313" key="2">
    <source>
        <dbReference type="Proteomes" id="UP001152320"/>
    </source>
</evidence>
<accession>A0A9Q1HB50</accession>
<sequence>MPQEYTCKTQRGSTPDILQCAADAVRGGHSLRSAAATFGVDQMTLTGFMTKQQENPPV</sequence>
<dbReference type="EMBL" id="JAIZAY010000007">
    <property type="protein sequence ID" value="KAJ8039480.1"/>
    <property type="molecule type" value="Genomic_DNA"/>
</dbReference>